<dbReference type="InterPro" id="IPR036572">
    <property type="entry name" value="Doublecortin_dom_sf"/>
</dbReference>
<evidence type="ECO:0000256" key="12">
    <source>
        <dbReference type="ARBA" id="ARBA00072980"/>
    </source>
</evidence>
<feature type="compositionally biased region" description="Acidic residues" evidence="13">
    <location>
        <begin position="387"/>
        <end position="398"/>
    </location>
</feature>
<evidence type="ECO:0000256" key="1">
    <source>
        <dbReference type="ARBA" id="ARBA00004430"/>
    </source>
</evidence>
<keyword evidence="4" id="KW-0677">Repeat</keyword>
<dbReference type="GO" id="GO:0060091">
    <property type="term" value="C:kinocilium"/>
    <property type="evidence" value="ECO:0007669"/>
    <property type="project" value="UniProtKB-SubCell"/>
</dbReference>
<protein>
    <recommendedName>
        <fullName evidence="12">Doublecortin domain-containing protein 2</fullName>
    </recommendedName>
</protein>
<dbReference type="SMART" id="SM00537">
    <property type="entry name" value="DCX"/>
    <property type="match status" value="2"/>
</dbReference>
<dbReference type="GO" id="GO:0005874">
    <property type="term" value="C:microtubule"/>
    <property type="evidence" value="ECO:0007669"/>
    <property type="project" value="TreeGrafter"/>
</dbReference>
<dbReference type="GO" id="GO:0005815">
    <property type="term" value="C:microtubule organizing center"/>
    <property type="evidence" value="ECO:0007669"/>
    <property type="project" value="TreeGrafter"/>
</dbReference>
<dbReference type="Gene3D" id="3.10.20.230">
    <property type="entry name" value="Doublecortin domain"/>
    <property type="match status" value="2"/>
</dbReference>
<gene>
    <name evidence="16" type="primary">LOC115819734</name>
</gene>
<evidence type="ECO:0000256" key="8">
    <source>
        <dbReference type="ARBA" id="ARBA00023273"/>
    </source>
</evidence>
<dbReference type="OrthoDB" id="1738954at2759"/>
<dbReference type="PROSITE" id="PS50309">
    <property type="entry name" value="DC"/>
    <property type="match status" value="2"/>
</dbReference>
<dbReference type="PANTHER" id="PTHR23004:SF5">
    <property type="entry name" value="DOUBLECORTIN DOMAIN-CONTAINING PROTEIN 2"/>
    <property type="match status" value="1"/>
</dbReference>
<keyword evidence="3" id="KW-0597">Phosphoprotein</keyword>
<evidence type="ECO:0000256" key="9">
    <source>
        <dbReference type="ARBA" id="ARBA00037822"/>
    </source>
</evidence>
<evidence type="ECO:0000256" key="11">
    <source>
        <dbReference type="ARBA" id="ARBA00066265"/>
    </source>
</evidence>
<feature type="compositionally biased region" description="Polar residues" evidence="13">
    <location>
        <begin position="251"/>
        <end position="269"/>
    </location>
</feature>
<dbReference type="GO" id="GO:0060271">
    <property type="term" value="P:cilium assembly"/>
    <property type="evidence" value="ECO:0007669"/>
    <property type="project" value="TreeGrafter"/>
</dbReference>
<feature type="region of interest" description="Disordered" evidence="13">
    <location>
        <begin position="297"/>
        <end position="531"/>
    </location>
</feature>
<dbReference type="GO" id="GO:0035556">
    <property type="term" value="P:intracellular signal transduction"/>
    <property type="evidence" value="ECO:0007669"/>
    <property type="project" value="InterPro"/>
</dbReference>
<feature type="compositionally biased region" description="Basic and acidic residues" evidence="13">
    <location>
        <begin position="404"/>
        <end position="479"/>
    </location>
</feature>
<dbReference type="CDD" id="cd17149">
    <property type="entry name" value="DCX1_DCDC2"/>
    <property type="match status" value="1"/>
</dbReference>
<evidence type="ECO:0000259" key="14">
    <source>
        <dbReference type="PROSITE" id="PS50309"/>
    </source>
</evidence>
<dbReference type="GO" id="GO:0001764">
    <property type="term" value="P:neuron migration"/>
    <property type="evidence" value="ECO:0007669"/>
    <property type="project" value="TreeGrafter"/>
</dbReference>
<dbReference type="AlphaFoldDB" id="A0A6J2W186"/>
<organism evidence="15 16">
    <name type="scientific">Chanos chanos</name>
    <name type="common">Milkfish</name>
    <name type="synonym">Mugil chanos</name>
    <dbReference type="NCBI Taxonomy" id="29144"/>
    <lineage>
        <taxon>Eukaryota</taxon>
        <taxon>Metazoa</taxon>
        <taxon>Chordata</taxon>
        <taxon>Craniata</taxon>
        <taxon>Vertebrata</taxon>
        <taxon>Euteleostomi</taxon>
        <taxon>Actinopterygii</taxon>
        <taxon>Neopterygii</taxon>
        <taxon>Teleostei</taxon>
        <taxon>Ostariophysi</taxon>
        <taxon>Gonorynchiformes</taxon>
        <taxon>Chanidae</taxon>
        <taxon>Chanos</taxon>
    </lineage>
</organism>
<dbReference type="GO" id="GO:1902017">
    <property type="term" value="P:regulation of cilium assembly"/>
    <property type="evidence" value="ECO:0007669"/>
    <property type="project" value="TreeGrafter"/>
</dbReference>
<keyword evidence="7" id="KW-0206">Cytoskeleton</keyword>
<evidence type="ECO:0000256" key="13">
    <source>
        <dbReference type="SAM" id="MobiDB-lite"/>
    </source>
</evidence>
<keyword evidence="8" id="KW-0966">Cell projection</keyword>
<feature type="region of interest" description="Disordered" evidence="13">
    <location>
        <begin position="539"/>
        <end position="558"/>
    </location>
</feature>
<feature type="domain" description="Doublecortin" evidence="14">
    <location>
        <begin position="136"/>
        <end position="219"/>
    </location>
</feature>
<keyword evidence="2" id="KW-0963">Cytoplasm</keyword>
<dbReference type="RefSeq" id="XP_030639095.1">
    <property type="nucleotide sequence ID" value="XM_030783235.1"/>
</dbReference>
<dbReference type="FunFam" id="3.10.20.230:FF:000004">
    <property type="entry name" value="Doublecortin domain containing 2"/>
    <property type="match status" value="1"/>
</dbReference>
<proteinExistence type="predicted"/>
<feature type="domain" description="Doublecortin" evidence="14">
    <location>
        <begin position="15"/>
        <end position="98"/>
    </location>
</feature>
<evidence type="ECO:0000256" key="7">
    <source>
        <dbReference type="ARBA" id="ARBA00023212"/>
    </source>
</evidence>
<dbReference type="InParanoid" id="A0A6J2W186"/>
<keyword evidence="15" id="KW-1185">Reference proteome</keyword>
<evidence type="ECO:0000256" key="10">
    <source>
        <dbReference type="ARBA" id="ARBA00057353"/>
    </source>
</evidence>
<dbReference type="SUPFAM" id="SSF89837">
    <property type="entry name" value="Doublecortin (DC)"/>
    <property type="match status" value="2"/>
</dbReference>
<sequence length="581" mass="63155">MTSEKPNFLAQPVVKNIFVYRNGDPYYEPRRLVINEKRVSNFETFLRDVTGGVQAPFGAVRNIYTPRGGHRVASLDHLQSGEHYVAAGREKFKKLDYLQIASRKKRTLLSNGLLKPIPQNRIIVSARFLKPIKEPCAIFVLANGDVLTPAMRFLIPNRVIGRYEHILEMITEKMGLRILGGVRSLCTLDGTPISDGNELENGQFYVAVGREKFKKLPYRDLLFTKPNGMRRIFGSKAASLPPIYRFRKQNGDSMVSSSDSDQAKNSPLGQGTKEHLSSIVREISQARLITLRKKRSGLSVSLGGQDNDDSEQNTPEGSGEGEDKPPEKGGSPGGQNGEADAAKATDTKENAEGAADRVGSSKTDPTAAVGEEKEGENGEDVKKEEGEKGDEGEEEEREADGGAADEKEVTNDEKEAEKEGGSDDIDDKKEGGSENVNDEKEGGSENVNDEKEGGSENVNDEKGSSENVNDEKDAEKEGGSENVNDQHVSEEKSENALSSVSGEGTAVSPCLSKGNSVSSRSCGLAAGAGHRVTGVWLRKRSSHSGPEKDNRTALATGVCKQDMSQTATAKRWRLVKMHLRM</sequence>
<comment type="function">
    <text evidence="10">Protein that plays a role in the inhibition of canonical Wnt signaling pathway. May be involved in neuronal migration during development of the cerebral neocortex. Involved in the control of ciliogenesis and ciliary length.</text>
</comment>
<dbReference type="PANTHER" id="PTHR23004">
    <property type="entry name" value="DOUBLECORTIN DOMAIN CONTAINING 2"/>
    <property type="match status" value="1"/>
</dbReference>
<evidence type="ECO:0000256" key="4">
    <source>
        <dbReference type="ARBA" id="ARBA00022737"/>
    </source>
</evidence>
<evidence type="ECO:0000256" key="2">
    <source>
        <dbReference type="ARBA" id="ARBA00022490"/>
    </source>
</evidence>
<keyword evidence="5" id="KW-0970">Cilium biogenesis/degradation</keyword>
<dbReference type="Pfam" id="PF03607">
    <property type="entry name" value="DCX"/>
    <property type="match status" value="2"/>
</dbReference>
<dbReference type="FunFam" id="3.10.20.230:FF:000005">
    <property type="entry name" value="Doublecortin domain containing 2"/>
    <property type="match status" value="1"/>
</dbReference>
<name>A0A6J2W186_CHACN</name>
<evidence type="ECO:0000313" key="16">
    <source>
        <dbReference type="RefSeq" id="XP_030639095.1"/>
    </source>
</evidence>
<comment type="subcellular location">
    <subcellularLocation>
        <location evidence="9">Cell projection</location>
        <location evidence="9">Kinocilium</location>
    </subcellularLocation>
    <subcellularLocation>
        <location evidence="1">Cytoplasm</location>
        <location evidence="1">Cytoskeleton</location>
        <location evidence="1">Cilium axoneme</location>
    </subcellularLocation>
</comment>
<evidence type="ECO:0000256" key="3">
    <source>
        <dbReference type="ARBA" id="ARBA00022553"/>
    </source>
</evidence>
<feature type="region of interest" description="Disordered" evidence="13">
    <location>
        <begin position="250"/>
        <end position="275"/>
    </location>
</feature>
<feature type="compositionally biased region" description="Basic and acidic residues" evidence="13">
    <location>
        <begin position="340"/>
        <end position="355"/>
    </location>
</feature>
<dbReference type="GO" id="GO:0005930">
    <property type="term" value="C:axoneme"/>
    <property type="evidence" value="ECO:0007669"/>
    <property type="project" value="UniProtKB-SubCell"/>
</dbReference>
<dbReference type="GO" id="GO:0048813">
    <property type="term" value="P:dendrite morphogenesis"/>
    <property type="evidence" value="ECO:0007669"/>
    <property type="project" value="TreeGrafter"/>
</dbReference>
<dbReference type="InterPro" id="IPR003533">
    <property type="entry name" value="Doublecortin_dom"/>
</dbReference>
<reference evidence="16" key="1">
    <citation type="submission" date="2025-08" db="UniProtKB">
        <authorList>
            <consortium name="RefSeq"/>
        </authorList>
    </citation>
    <scope>IDENTIFICATION</scope>
</reference>
<evidence type="ECO:0000256" key="5">
    <source>
        <dbReference type="ARBA" id="ARBA00022794"/>
    </source>
</evidence>
<dbReference type="GeneID" id="115819734"/>
<dbReference type="Proteomes" id="UP000504632">
    <property type="component" value="Chromosome 8"/>
</dbReference>
<keyword evidence="6" id="KW-0524">Neurogenesis</keyword>
<feature type="compositionally biased region" description="Basic and acidic residues" evidence="13">
    <location>
        <begin position="370"/>
        <end position="386"/>
    </location>
</feature>
<evidence type="ECO:0000313" key="15">
    <source>
        <dbReference type="Proteomes" id="UP000504632"/>
    </source>
</evidence>
<accession>A0A6J2W186</accession>
<evidence type="ECO:0000256" key="6">
    <source>
        <dbReference type="ARBA" id="ARBA00022902"/>
    </source>
</evidence>
<comment type="subunit">
    <text evidence="11">Interacts with DVL1, DVL2 and DVL3.</text>
</comment>